<protein>
    <submittedName>
        <fullName evidence="1">Uncharacterized protein</fullName>
    </submittedName>
</protein>
<gene>
    <name evidence="1" type="ORF">HGA15_27530</name>
</gene>
<dbReference type="RefSeq" id="WP_062976867.1">
    <property type="nucleotide sequence ID" value="NZ_JAAXOT010000018.1"/>
</dbReference>
<evidence type="ECO:0000313" key="2">
    <source>
        <dbReference type="Proteomes" id="UP000570678"/>
    </source>
</evidence>
<reference evidence="1 2" key="1">
    <citation type="submission" date="2020-04" db="EMBL/GenBank/DDBJ databases">
        <title>MicrobeNet Type strains.</title>
        <authorList>
            <person name="Nicholson A.C."/>
        </authorList>
    </citation>
    <scope>NUCLEOTIDE SEQUENCE [LARGE SCALE GENOMIC DNA]</scope>
    <source>
        <strain evidence="1 2">JCM 3332</strain>
    </source>
</reference>
<evidence type="ECO:0000313" key="1">
    <source>
        <dbReference type="EMBL" id="NKY59832.1"/>
    </source>
</evidence>
<organism evidence="1 2">
    <name type="scientific">Nocardia flavorosea</name>
    <dbReference type="NCBI Taxonomy" id="53429"/>
    <lineage>
        <taxon>Bacteria</taxon>
        <taxon>Bacillati</taxon>
        <taxon>Actinomycetota</taxon>
        <taxon>Actinomycetes</taxon>
        <taxon>Mycobacteriales</taxon>
        <taxon>Nocardiaceae</taxon>
        <taxon>Nocardia</taxon>
    </lineage>
</organism>
<sequence length="98" mass="10560">MLFNYAGVDSTSLNVASLCGGMEENCGRLDGIVRKLNEVLGGDAAEVAHPLMRQFVSDLTNYRSNLVAVREQIDKTTGSEGFMKETDSAQGARFLAIS</sequence>
<comment type="caution">
    <text evidence="1">The sequence shown here is derived from an EMBL/GenBank/DDBJ whole genome shotgun (WGS) entry which is preliminary data.</text>
</comment>
<proteinExistence type="predicted"/>
<dbReference type="AlphaFoldDB" id="A0A846YR52"/>
<dbReference type="Proteomes" id="UP000570678">
    <property type="component" value="Unassembled WGS sequence"/>
</dbReference>
<accession>A0A846YR52</accession>
<keyword evidence="2" id="KW-1185">Reference proteome</keyword>
<dbReference type="EMBL" id="JAAXOT010000018">
    <property type="protein sequence ID" value="NKY59832.1"/>
    <property type="molecule type" value="Genomic_DNA"/>
</dbReference>
<name>A0A846YR52_9NOCA</name>